<keyword evidence="2" id="KW-0732">Signal</keyword>
<evidence type="ECO:0000313" key="4">
    <source>
        <dbReference type="Proteomes" id="UP001501295"/>
    </source>
</evidence>
<accession>A0ABP8VZ32</accession>
<evidence type="ECO:0008006" key="5">
    <source>
        <dbReference type="Google" id="ProtNLM"/>
    </source>
</evidence>
<proteinExistence type="predicted"/>
<evidence type="ECO:0000256" key="1">
    <source>
        <dbReference type="SAM" id="MobiDB-lite"/>
    </source>
</evidence>
<evidence type="ECO:0000313" key="3">
    <source>
        <dbReference type="EMBL" id="GAA4674186.1"/>
    </source>
</evidence>
<gene>
    <name evidence="3" type="ORF">GCM10025780_18300</name>
</gene>
<dbReference type="RefSeq" id="WP_345375533.1">
    <property type="nucleotide sequence ID" value="NZ_BAABLM010000003.1"/>
</dbReference>
<dbReference type="Proteomes" id="UP001501295">
    <property type="component" value="Unassembled WGS sequence"/>
</dbReference>
<feature type="signal peptide" evidence="2">
    <location>
        <begin position="1"/>
        <end position="28"/>
    </location>
</feature>
<protein>
    <recommendedName>
        <fullName evidence="5">Ig-like domain-containing protein</fullName>
    </recommendedName>
</protein>
<keyword evidence="4" id="KW-1185">Reference proteome</keyword>
<comment type="caution">
    <text evidence="3">The sequence shown here is derived from an EMBL/GenBank/DDBJ whole genome shotgun (WGS) entry which is preliminary data.</text>
</comment>
<evidence type="ECO:0000256" key="2">
    <source>
        <dbReference type="SAM" id="SignalP"/>
    </source>
</evidence>
<name>A0ABP8VZ32_9MICO</name>
<dbReference type="EMBL" id="BAABLM010000003">
    <property type="protein sequence ID" value="GAA4674186.1"/>
    <property type="molecule type" value="Genomic_DNA"/>
</dbReference>
<organism evidence="3 4">
    <name type="scientific">Frondihabitans cladoniiphilus</name>
    <dbReference type="NCBI Taxonomy" id="715785"/>
    <lineage>
        <taxon>Bacteria</taxon>
        <taxon>Bacillati</taxon>
        <taxon>Actinomycetota</taxon>
        <taxon>Actinomycetes</taxon>
        <taxon>Micrococcales</taxon>
        <taxon>Microbacteriaceae</taxon>
        <taxon>Frondihabitans</taxon>
    </lineage>
</organism>
<feature type="region of interest" description="Disordered" evidence="1">
    <location>
        <begin position="394"/>
        <end position="414"/>
    </location>
</feature>
<sequence length="414" mass="42877">MSRTPALTVGAAALVVAATLVPLAPAMAATPTAEWSNLPPEIYLVDGQNAIGGDIATDDRTPRVFVDSEEAGHAGAELIVRDAASKEILCTGEKPVTDKEPFFGAGCSVDRLEVGTTHVEAVFVSRDGLQTTFSSKPVSIHVVPQRFELDVVGYDRDTNSATLRGTGVPGTTIAVGQDYRDAGFAGVHETVPVEDDGTFTVSLEDVADMGFNSIYLSGRTEWGGGSYFSKNAPLKPSATHTIEGSQVIVDIASDEGDRVSVRDLSGKVVASAARTGSVTRVSFRAPTVETELFVGAITLGAQGAEYRSAEDVFTVKAGVGTKLEAAPEVSDVVLAGSRVVATAQAEPGAVVTVRDDKGAVIGTRVAGASGALQLALPAPAGTKAGSQFFIEQSKGGQVSEHDDFEIPTEDIPAR</sequence>
<reference evidence="4" key="1">
    <citation type="journal article" date="2019" name="Int. J. Syst. Evol. Microbiol.">
        <title>The Global Catalogue of Microorganisms (GCM) 10K type strain sequencing project: providing services to taxonomists for standard genome sequencing and annotation.</title>
        <authorList>
            <consortium name="The Broad Institute Genomics Platform"/>
            <consortium name="The Broad Institute Genome Sequencing Center for Infectious Disease"/>
            <person name="Wu L."/>
            <person name="Ma J."/>
        </authorList>
    </citation>
    <scope>NUCLEOTIDE SEQUENCE [LARGE SCALE GENOMIC DNA]</scope>
    <source>
        <strain evidence="4">JCM 18956</strain>
    </source>
</reference>
<feature type="chain" id="PRO_5046187284" description="Ig-like domain-containing protein" evidence="2">
    <location>
        <begin position="29"/>
        <end position="414"/>
    </location>
</feature>